<evidence type="ECO:0000313" key="1">
    <source>
        <dbReference type="EMBL" id="VDM80979.1"/>
    </source>
</evidence>
<protein>
    <submittedName>
        <fullName evidence="1">Uncharacterized protein</fullName>
    </submittedName>
</protein>
<reference evidence="1 2" key="1">
    <citation type="submission" date="2018-11" db="EMBL/GenBank/DDBJ databases">
        <authorList>
            <consortium name="Pathogen Informatics"/>
        </authorList>
    </citation>
    <scope>NUCLEOTIDE SEQUENCE [LARGE SCALE GENOMIC DNA]</scope>
</reference>
<dbReference type="Proteomes" id="UP000270094">
    <property type="component" value="Unassembled WGS sequence"/>
</dbReference>
<organism evidence="1 2">
    <name type="scientific">Strongylus vulgaris</name>
    <name type="common">Blood worm</name>
    <dbReference type="NCBI Taxonomy" id="40348"/>
    <lineage>
        <taxon>Eukaryota</taxon>
        <taxon>Metazoa</taxon>
        <taxon>Ecdysozoa</taxon>
        <taxon>Nematoda</taxon>
        <taxon>Chromadorea</taxon>
        <taxon>Rhabditida</taxon>
        <taxon>Rhabditina</taxon>
        <taxon>Rhabditomorpha</taxon>
        <taxon>Strongyloidea</taxon>
        <taxon>Strongylidae</taxon>
        <taxon>Strongylus</taxon>
    </lineage>
</organism>
<keyword evidence="2" id="KW-1185">Reference proteome</keyword>
<accession>A0A3P7JM26</accession>
<dbReference type="OrthoDB" id="5867285at2759"/>
<dbReference type="AlphaFoldDB" id="A0A3P7JM26"/>
<proteinExistence type="predicted"/>
<gene>
    <name evidence="1" type="ORF">SVUK_LOCUS15977</name>
</gene>
<evidence type="ECO:0000313" key="2">
    <source>
        <dbReference type="Proteomes" id="UP000270094"/>
    </source>
</evidence>
<dbReference type="EMBL" id="UYYB01110961">
    <property type="protein sequence ID" value="VDM80979.1"/>
    <property type="molecule type" value="Genomic_DNA"/>
</dbReference>
<sequence>MFRMLYRRRSPRLTVRHTIEGTFRPVSVMYEENALAGLSTLFIDDPAMFVTGTKLDIDGDLSGTQQISAVESHVFVNLHIPSVTMEIRRRGWTAEKRSSFEWEAGEPFACLNVQNVSMGFVTREAYVSKIKLGIGHLELADLMERTPYPLVSTGKGVFAISV</sequence>
<name>A0A3P7JM26_STRVU</name>